<dbReference type="FunFam" id="1.50.10.10:FF:000002">
    <property type="entry name" value="alpha-1,2-Mannosidase"/>
    <property type="match status" value="1"/>
</dbReference>
<comment type="cofactor">
    <cofactor evidence="1 16">
        <name>Ca(2+)</name>
        <dbReference type="ChEBI" id="CHEBI:29108"/>
    </cofactor>
</comment>
<dbReference type="GO" id="GO:0000139">
    <property type="term" value="C:Golgi membrane"/>
    <property type="evidence" value="ECO:0000318"/>
    <property type="project" value="GO_Central"/>
</dbReference>
<evidence type="ECO:0000256" key="10">
    <source>
        <dbReference type="ARBA" id="ARBA00023295"/>
    </source>
</evidence>
<feature type="active site" description="Proton donor" evidence="15">
    <location>
        <position position="227"/>
    </location>
</feature>
<comment type="similarity">
    <text evidence="3 18">Belongs to the glycosyl hydrolase 47 family.</text>
</comment>
<comment type="catalytic activity">
    <reaction evidence="11">
        <text>N(4)-(alpha-D-Man-(1-&gt;2)-alpha-D-Man-(1-&gt;2)-alpha-D-Man-(1-&gt;3)-[alpha-D-Man-(1-&gt;3)-[alpha-D-Man-(1-&gt;2)-alpha-D-Man-(1-&gt;6)]-alpha-D-Man-(1-&gt;6)]-beta-D-Man-(1-&gt;4)-beta-D-GlcNAc-(1-&gt;4)-beta-D-GlcNAc)-L-asparaginyl-[protein] (N-glucan mannose isomer 8A1,2,3B1,3) + 3 H2O = N(4)-(alpha-D-Man-(1-&gt;3)-[alpha-D-Man-(1-&gt;3)-[alpha-D-Man-(1-&gt;6)]-alpha-D-Man-(1-&gt;6)]-beta-D-Man-(1-&gt;4)-beta-D-GlcNAc-(1-&gt;4)-beta-D-GlcNAc)-L-asparaginyl-[protein] (N-glucan mannose isomer 5A1,2) + 3 beta-D-mannose</text>
        <dbReference type="Rhea" id="RHEA:56028"/>
        <dbReference type="Rhea" id="RHEA-COMP:14358"/>
        <dbReference type="Rhea" id="RHEA-COMP:14367"/>
        <dbReference type="ChEBI" id="CHEBI:15377"/>
        <dbReference type="ChEBI" id="CHEBI:28563"/>
        <dbReference type="ChEBI" id="CHEBI:59087"/>
        <dbReference type="ChEBI" id="CHEBI:60628"/>
        <dbReference type="EC" id="3.2.1.113"/>
    </reaction>
</comment>
<dbReference type="InterPro" id="IPR001382">
    <property type="entry name" value="Glyco_hydro_47"/>
</dbReference>
<proteinExistence type="inferred from homology"/>
<comment type="subcellular location">
    <subcellularLocation>
        <location evidence="14">Endomembrane system</location>
        <topology evidence="14">Single-pass type II membrane protein</topology>
    </subcellularLocation>
</comment>
<gene>
    <name evidence="22" type="primary">20216755</name>
    <name evidence="21" type="ORF">HELRODRAFT_87481</name>
</gene>
<dbReference type="GO" id="GO:0005509">
    <property type="term" value="F:calcium ion binding"/>
    <property type="evidence" value="ECO:0007669"/>
    <property type="project" value="InterPro"/>
</dbReference>
<dbReference type="GO" id="GO:0005975">
    <property type="term" value="P:carbohydrate metabolic process"/>
    <property type="evidence" value="ECO:0007669"/>
    <property type="project" value="InterPro"/>
</dbReference>
<dbReference type="Pfam" id="PF01532">
    <property type="entry name" value="Glyco_hydro_47"/>
    <property type="match status" value="1"/>
</dbReference>
<keyword evidence="8 20" id="KW-0472">Membrane</keyword>
<dbReference type="Gene3D" id="1.50.10.10">
    <property type="match status" value="1"/>
</dbReference>
<dbReference type="OMA" id="WRMFKNI"/>
<evidence type="ECO:0000256" key="1">
    <source>
        <dbReference type="ARBA" id="ARBA00001913"/>
    </source>
</evidence>
<evidence type="ECO:0000256" key="9">
    <source>
        <dbReference type="ARBA" id="ARBA00023157"/>
    </source>
</evidence>
<feature type="disulfide bond" evidence="17">
    <location>
        <begin position="422"/>
        <end position="452"/>
    </location>
</feature>
<dbReference type="AlphaFoldDB" id="T1G6Q8"/>
<dbReference type="PANTHER" id="PTHR11742">
    <property type="entry name" value="MANNOSYL-OLIGOSACCHARIDE ALPHA-1,2-MANNOSIDASE-RELATED"/>
    <property type="match status" value="1"/>
</dbReference>
<dbReference type="PROSITE" id="PS51257">
    <property type="entry name" value="PROKAR_LIPOPROTEIN"/>
    <property type="match status" value="1"/>
</dbReference>
<comment type="function">
    <text evidence="13">Involved in the maturation of Asn-linked oligosaccharides. Progressively trim alpha-1,2-linked mannose residues from Man(9)GlcNAc(2) to produce Man(5)GlcNAc(2).</text>
</comment>
<evidence type="ECO:0000256" key="6">
    <source>
        <dbReference type="ARBA" id="ARBA00022837"/>
    </source>
</evidence>
<feature type="binding site" evidence="16">
    <location>
        <position position="578"/>
    </location>
    <ligand>
        <name>Ca(2+)</name>
        <dbReference type="ChEBI" id="CHEBI:29108"/>
    </ligand>
</feature>
<feature type="transmembrane region" description="Helical" evidence="20">
    <location>
        <begin position="12"/>
        <end position="32"/>
    </location>
</feature>
<keyword evidence="7" id="KW-0735">Signal-anchor</keyword>
<feature type="active site" evidence="15">
    <location>
        <position position="491"/>
    </location>
</feature>
<dbReference type="Proteomes" id="UP000015101">
    <property type="component" value="Unassembled WGS sequence"/>
</dbReference>
<dbReference type="SUPFAM" id="SSF48225">
    <property type="entry name" value="Seven-hairpin glycosidases"/>
    <property type="match status" value="1"/>
</dbReference>
<dbReference type="eggNOG" id="KOG2204">
    <property type="taxonomic scope" value="Eukaryota"/>
</dbReference>
<keyword evidence="4 20" id="KW-0812">Transmembrane</keyword>
<evidence type="ECO:0000256" key="13">
    <source>
        <dbReference type="ARBA" id="ARBA00054774"/>
    </source>
</evidence>
<keyword evidence="16" id="KW-0479">Metal-binding</keyword>
<evidence type="ECO:0000256" key="8">
    <source>
        <dbReference type="ARBA" id="ARBA00023136"/>
    </source>
</evidence>
<evidence type="ECO:0000256" key="5">
    <source>
        <dbReference type="ARBA" id="ARBA00022801"/>
    </source>
</evidence>
<evidence type="ECO:0000256" key="15">
    <source>
        <dbReference type="PIRSR" id="PIRSR601382-1"/>
    </source>
</evidence>
<evidence type="ECO:0000256" key="2">
    <source>
        <dbReference type="ARBA" id="ARBA00004922"/>
    </source>
</evidence>
<evidence type="ECO:0000256" key="20">
    <source>
        <dbReference type="SAM" id="Phobius"/>
    </source>
</evidence>
<dbReference type="PANTHER" id="PTHR11742:SF6">
    <property type="entry name" value="MANNOSYL-OLIGOSACCHARIDE ALPHA-1,2-MANNOSIDASE IA-RELATED"/>
    <property type="match status" value="1"/>
</dbReference>
<evidence type="ECO:0000313" key="22">
    <source>
        <dbReference type="EnsemblMetazoa" id="HelroP87481"/>
    </source>
</evidence>
<protein>
    <recommendedName>
        <fullName evidence="18">alpha-1,2-Mannosidase</fullName>
        <ecNumber evidence="18">3.2.1.-</ecNumber>
    </recommendedName>
</protein>
<dbReference type="STRING" id="6412.T1G6Q8"/>
<dbReference type="HOGENOM" id="CLU_003818_3_2_1"/>
<feature type="active site" evidence="15">
    <location>
        <position position="360"/>
    </location>
</feature>
<accession>T1G6Q8</accession>
<reference evidence="22" key="3">
    <citation type="submission" date="2015-06" db="UniProtKB">
        <authorList>
            <consortium name="EnsemblMetazoa"/>
        </authorList>
    </citation>
    <scope>IDENTIFICATION</scope>
</reference>
<keyword evidence="20" id="KW-1133">Transmembrane helix</keyword>
<dbReference type="EMBL" id="KB097558">
    <property type="protein sequence ID" value="ESN94889.1"/>
    <property type="molecule type" value="Genomic_DNA"/>
</dbReference>
<evidence type="ECO:0000256" key="16">
    <source>
        <dbReference type="PIRSR" id="PIRSR601382-2"/>
    </source>
</evidence>
<keyword evidence="23" id="KW-1185">Reference proteome</keyword>
<evidence type="ECO:0000256" key="18">
    <source>
        <dbReference type="RuleBase" id="RU361193"/>
    </source>
</evidence>
<dbReference type="InterPro" id="IPR050749">
    <property type="entry name" value="Glycosyl_Hydrolase_47"/>
</dbReference>
<evidence type="ECO:0000256" key="17">
    <source>
        <dbReference type="PIRSR" id="PIRSR601382-3"/>
    </source>
</evidence>
<keyword evidence="5 18" id="KW-0378">Hydrolase</keyword>
<name>T1G6Q8_HELRO</name>
<dbReference type="InterPro" id="IPR012341">
    <property type="entry name" value="6hp_glycosidase-like_sf"/>
</dbReference>
<dbReference type="EnsemblMetazoa" id="HelroT87481">
    <property type="protein sequence ID" value="HelroP87481"/>
    <property type="gene ID" value="HelroG87481"/>
</dbReference>
<comment type="catalytic activity">
    <reaction evidence="12">
        <text>N(4)-(alpha-D-Man-(1-&gt;2)-alpha-D-Man-(1-&gt;2)-alpha-D-Man-(1-&gt;3)-[alpha-D-Man-(1-&gt;2)-alpha-D-Man-(1-&gt;3)-[alpha-D-Man-(1-&gt;2)-alpha-D-Man-(1-&gt;6)]-alpha-D-Man-(1-&gt;6)]-beta-D-Man-(1-&gt;4)-beta-D-GlcNAc-(1-&gt;4)-beta-D-GlcNAc)-L-asparaginyl-[protein] (N-glucan mannose isomer 9A1,2,3B1,2,3) + 4 H2O = N(4)-(alpha-D-Man-(1-&gt;3)-[alpha-D-Man-(1-&gt;3)-[alpha-D-Man-(1-&gt;6)]-alpha-D-Man-(1-&gt;6)]-beta-D-Man-(1-&gt;4)-beta-D-GlcNAc-(1-&gt;4)-beta-D-GlcNAc)-L-asparaginyl-[protein] (N-glucan mannose isomer 5A1,2) + 4 beta-D-mannose</text>
        <dbReference type="Rhea" id="RHEA:56008"/>
        <dbReference type="Rhea" id="RHEA-COMP:14356"/>
        <dbReference type="Rhea" id="RHEA-COMP:14367"/>
        <dbReference type="ChEBI" id="CHEBI:15377"/>
        <dbReference type="ChEBI" id="CHEBI:28563"/>
        <dbReference type="ChEBI" id="CHEBI:59087"/>
        <dbReference type="ChEBI" id="CHEBI:139493"/>
        <dbReference type="EC" id="3.2.1.113"/>
    </reaction>
</comment>
<dbReference type="GO" id="GO:0004571">
    <property type="term" value="F:mannosyl-oligosaccharide 1,2-alpha-mannosidase activity"/>
    <property type="evidence" value="ECO:0000318"/>
    <property type="project" value="GO_Central"/>
</dbReference>
<dbReference type="EC" id="3.2.1.-" evidence="18"/>
<dbReference type="InParanoid" id="T1G6Q8"/>
<dbReference type="EMBL" id="AMQM01007064">
    <property type="status" value="NOT_ANNOTATED_CDS"/>
    <property type="molecule type" value="Genomic_DNA"/>
</dbReference>
<dbReference type="GO" id="GO:0036503">
    <property type="term" value="P:ERAD pathway"/>
    <property type="evidence" value="ECO:0000318"/>
    <property type="project" value="GO_Central"/>
</dbReference>
<evidence type="ECO:0000256" key="12">
    <source>
        <dbReference type="ARBA" id="ARBA00048605"/>
    </source>
</evidence>
<dbReference type="OrthoDB" id="8118055at2759"/>
<dbReference type="FunCoup" id="T1G6Q8">
    <property type="interactions" value="1341"/>
</dbReference>
<reference evidence="23" key="1">
    <citation type="submission" date="2012-12" db="EMBL/GenBank/DDBJ databases">
        <authorList>
            <person name="Hellsten U."/>
            <person name="Grimwood J."/>
            <person name="Chapman J.A."/>
            <person name="Shapiro H."/>
            <person name="Aerts A."/>
            <person name="Otillar R.P."/>
            <person name="Terry A.Y."/>
            <person name="Boore J.L."/>
            <person name="Simakov O."/>
            <person name="Marletaz F."/>
            <person name="Cho S.-J."/>
            <person name="Edsinger-Gonzales E."/>
            <person name="Havlak P."/>
            <person name="Kuo D.-H."/>
            <person name="Larsson T."/>
            <person name="Lv J."/>
            <person name="Arendt D."/>
            <person name="Savage R."/>
            <person name="Osoegawa K."/>
            <person name="de Jong P."/>
            <person name="Lindberg D.R."/>
            <person name="Seaver E.C."/>
            <person name="Weisblat D.A."/>
            <person name="Putnam N.H."/>
            <person name="Grigoriev I.V."/>
            <person name="Rokhsar D.S."/>
        </authorList>
    </citation>
    <scope>NUCLEOTIDE SEQUENCE</scope>
</reference>
<feature type="region of interest" description="Disordered" evidence="19">
    <location>
        <begin position="95"/>
        <end position="139"/>
    </location>
</feature>
<comment type="pathway">
    <text evidence="2">Protein modification; protein glycosylation.</text>
</comment>
<keyword evidence="6 16" id="KW-0106">Calcium</keyword>
<sequence length="587" mass="66675">MCRRVLKLREKNLVILIFAFFTLACFGGTFFLPDFWDLGGSEKLSAHVPVRMFVPDAGAHGQGVDGDVHKKDDSDRLWDKIRKNFLAKPPLTVRRDEEQFPVTPSPLPANPSLNKKKSDGVGGGGGPSVGRSADDEESKMRRMKIVQMMQHAWSMYEKHAWGENELKPISKRGHSANIFGHSKMGATIVDGLDTLYLMGLTEEFARGRQWVKESFRFEANSDISVFEVNIRFVGGLLACYALSKDAVFKDKAVEIADKLLPAFETETGIPYAILNLQTGSRKNWSWASGGCSILSEFGTLHLEFAYLSNITGNPVYLQKVTRIREYISKMERQDGVYPNYLHPSTGRWGQRHTSLGALGDSFYEYLLKSWLQNKTDALAKSMYDEAMKTVMDRLLQTSRNGLVYFAEMKNGRLEHKMDHLACFTGGMIGLGAEHSDDKEKHMKVAKDIGKTCYESYDRTATKLGPEAFRFEDSSEATTTRSQEKYYILRPEVIETYFYLWRLTKNNMYREWGWQAAQALEKHCLIKDGGYTGIKDVYDAHSAKDDVQQSFFLAETLKYLYLLFSPDSTLDLDRWVLNTEAHPLPVLV</sequence>
<evidence type="ECO:0000256" key="3">
    <source>
        <dbReference type="ARBA" id="ARBA00007658"/>
    </source>
</evidence>
<evidence type="ECO:0000256" key="11">
    <source>
        <dbReference type="ARBA" id="ARBA00047669"/>
    </source>
</evidence>
<reference evidence="21 23" key="2">
    <citation type="journal article" date="2013" name="Nature">
        <title>Insights into bilaterian evolution from three spiralian genomes.</title>
        <authorList>
            <person name="Simakov O."/>
            <person name="Marletaz F."/>
            <person name="Cho S.J."/>
            <person name="Edsinger-Gonzales E."/>
            <person name="Havlak P."/>
            <person name="Hellsten U."/>
            <person name="Kuo D.H."/>
            <person name="Larsson T."/>
            <person name="Lv J."/>
            <person name="Arendt D."/>
            <person name="Savage R."/>
            <person name="Osoegawa K."/>
            <person name="de Jong P."/>
            <person name="Grimwood J."/>
            <person name="Chapman J.A."/>
            <person name="Shapiro H."/>
            <person name="Aerts A."/>
            <person name="Otillar R.P."/>
            <person name="Terry A.Y."/>
            <person name="Boore J.L."/>
            <person name="Grigoriev I.V."/>
            <person name="Lindberg D.R."/>
            <person name="Seaver E.C."/>
            <person name="Weisblat D.A."/>
            <person name="Putnam N.H."/>
            <person name="Rokhsar D.S."/>
        </authorList>
    </citation>
    <scope>NUCLEOTIDE SEQUENCE</scope>
</reference>
<evidence type="ECO:0000256" key="7">
    <source>
        <dbReference type="ARBA" id="ARBA00022968"/>
    </source>
</evidence>
<organism evidence="22 23">
    <name type="scientific">Helobdella robusta</name>
    <name type="common">Californian leech</name>
    <dbReference type="NCBI Taxonomy" id="6412"/>
    <lineage>
        <taxon>Eukaryota</taxon>
        <taxon>Metazoa</taxon>
        <taxon>Spiralia</taxon>
        <taxon>Lophotrochozoa</taxon>
        <taxon>Annelida</taxon>
        <taxon>Clitellata</taxon>
        <taxon>Hirudinea</taxon>
        <taxon>Rhynchobdellida</taxon>
        <taxon>Glossiphoniidae</taxon>
        <taxon>Helobdella</taxon>
    </lineage>
</organism>
<keyword evidence="10 18" id="KW-0326">Glycosidase</keyword>
<dbReference type="RefSeq" id="XP_009026967.1">
    <property type="nucleotide sequence ID" value="XM_009028719.1"/>
</dbReference>
<dbReference type="PRINTS" id="PR00747">
    <property type="entry name" value="GLYHDRLASE47"/>
</dbReference>
<dbReference type="KEGG" id="hro:HELRODRAFT_87481"/>
<evidence type="ECO:0000313" key="23">
    <source>
        <dbReference type="Proteomes" id="UP000015101"/>
    </source>
</evidence>
<evidence type="ECO:0000313" key="21">
    <source>
        <dbReference type="EMBL" id="ESN94889.1"/>
    </source>
</evidence>
<dbReference type="GeneID" id="20216755"/>
<keyword evidence="9 17" id="KW-1015">Disulfide bond</keyword>
<evidence type="ECO:0000256" key="4">
    <source>
        <dbReference type="ARBA" id="ARBA00022692"/>
    </source>
</evidence>
<feature type="active site" description="Proton donor" evidence="15">
    <location>
        <position position="466"/>
    </location>
</feature>
<evidence type="ECO:0000256" key="19">
    <source>
        <dbReference type="SAM" id="MobiDB-lite"/>
    </source>
</evidence>
<evidence type="ECO:0000256" key="14">
    <source>
        <dbReference type="ARBA" id="ARBA00060399"/>
    </source>
</evidence>
<dbReference type="InterPro" id="IPR036026">
    <property type="entry name" value="Seven-hairpin_glycosidases"/>
</dbReference>
<dbReference type="CTD" id="20216755"/>
<dbReference type="GO" id="GO:0005783">
    <property type="term" value="C:endoplasmic reticulum"/>
    <property type="evidence" value="ECO:0000318"/>
    <property type="project" value="GO_Central"/>
</dbReference>